<dbReference type="AlphaFoldDB" id="A0A8T4IB58"/>
<proteinExistence type="predicted"/>
<keyword evidence="2" id="KW-1185">Reference proteome</keyword>
<evidence type="ECO:0000313" key="2">
    <source>
        <dbReference type="Proteomes" id="UP000676996"/>
    </source>
</evidence>
<gene>
    <name evidence="1" type="ORF">J7S20_00875</name>
</gene>
<organism evidence="1 2">
    <name type="scientific">Stakelama marina</name>
    <dbReference type="NCBI Taxonomy" id="2826939"/>
    <lineage>
        <taxon>Bacteria</taxon>
        <taxon>Pseudomonadati</taxon>
        <taxon>Pseudomonadota</taxon>
        <taxon>Alphaproteobacteria</taxon>
        <taxon>Sphingomonadales</taxon>
        <taxon>Sphingomonadaceae</taxon>
        <taxon>Stakelama</taxon>
    </lineage>
</organism>
<dbReference type="RefSeq" id="WP_284052346.1">
    <property type="nucleotide sequence ID" value="NZ_JAGRQC010000001.1"/>
</dbReference>
<name>A0A8T4IB58_9SPHN</name>
<protein>
    <recommendedName>
        <fullName evidence="3">DUF4868 domain-containing protein</fullName>
    </recommendedName>
</protein>
<evidence type="ECO:0000313" key="1">
    <source>
        <dbReference type="EMBL" id="MBR0551054.1"/>
    </source>
</evidence>
<sequence>MSQVVARLKRKSVEICKVMSEEGDIIALPNLDDKVKFDPHYKPEEGQWMTIGSFSDLPYAIDSLGAVINTADFPQLDVDNALDAKFLCIIQGKYRLYQRILPSQVMRKRKWLNASGQFNLIEGEKIILLNDVPDAIHDTSSDDLYFRNFVALKTFFSKIEELYREATEEEVGKFLKNEVMKTDPDFTSEKVSKPNRQRIALAQEKLGAYTKQNVEQLIQEFPDYVKDVEIKDGSFLIKNDNDLKMAIFCIEERFYTTPISKEKRIANSILKIE</sequence>
<dbReference type="Proteomes" id="UP000676996">
    <property type="component" value="Unassembled WGS sequence"/>
</dbReference>
<dbReference type="EMBL" id="JAGRQC010000001">
    <property type="protein sequence ID" value="MBR0551054.1"/>
    <property type="molecule type" value="Genomic_DNA"/>
</dbReference>
<comment type="caution">
    <text evidence="1">The sequence shown here is derived from an EMBL/GenBank/DDBJ whole genome shotgun (WGS) entry which is preliminary data.</text>
</comment>
<evidence type="ECO:0008006" key="3">
    <source>
        <dbReference type="Google" id="ProtNLM"/>
    </source>
</evidence>
<accession>A0A8T4IB58</accession>
<reference evidence="1" key="1">
    <citation type="submission" date="2021-04" db="EMBL/GenBank/DDBJ databases">
        <title>Ouciella asimina sp. nov., isolated from the surface seawater in the hydrothermal field of Okinawa Trough.</title>
        <authorList>
            <person name="Shuang W."/>
        </authorList>
    </citation>
    <scope>NUCLEOTIDE SEQUENCE</scope>
    <source>
        <strain evidence="1">LXI357</strain>
    </source>
</reference>